<accession>A0ABQ9K617</accession>
<dbReference type="Proteomes" id="UP001162164">
    <property type="component" value="Unassembled WGS sequence"/>
</dbReference>
<comment type="caution">
    <text evidence="2">The sequence shown here is derived from an EMBL/GenBank/DDBJ whole genome shotgun (WGS) entry which is preliminary data.</text>
</comment>
<sequence>MVPERDTGPNKITPGSVNAVGNLRIPQNQSSVRYHGEYTNNDEHRLVASRQHHHVSVQELRMQRRINYFLCLYGSKDRKHETGTALLHVAEDSYKKESYL</sequence>
<name>A0ABQ9K617_9CUCU</name>
<gene>
    <name evidence="2" type="ORF">NQ317_007835</name>
</gene>
<feature type="region of interest" description="Disordered" evidence="1">
    <location>
        <begin position="1"/>
        <end position="21"/>
    </location>
</feature>
<protein>
    <submittedName>
        <fullName evidence="2">Uncharacterized protein</fullName>
    </submittedName>
</protein>
<evidence type="ECO:0000256" key="1">
    <source>
        <dbReference type="SAM" id="MobiDB-lite"/>
    </source>
</evidence>
<evidence type="ECO:0000313" key="2">
    <source>
        <dbReference type="EMBL" id="KAJ8984965.1"/>
    </source>
</evidence>
<keyword evidence="3" id="KW-1185">Reference proteome</keyword>
<organism evidence="2 3">
    <name type="scientific">Molorchus minor</name>
    <dbReference type="NCBI Taxonomy" id="1323400"/>
    <lineage>
        <taxon>Eukaryota</taxon>
        <taxon>Metazoa</taxon>
        <taxon>Ecdysozoa</taxon>
        <taxon>Arthropoda</taxon>
        <taxon>Hexapoda</taxon>
        <taxon>Insecta</taxon>
        <taxon>Pterygota</taxon>
        <taxon>Neoptera</taxon>
        <taxon>Endopterygota</taxon>
        <taxon>Coleoptera</taxon>
        <taxon>Polyphaga</taxon>
        <taxon>Cucujiformia</taxon>
        <taxon>Chrysomeloidea</taxon>
        <taxon>Cerambycidae</taxon>
        <taxon>Lamiinae</taxon>
        <taxon>Monochamini</taxon>
        <taxon>Molorchus</taxon>
    </lineage>
</organism>
<reference evidence="2" key="1">
    <citation type="journal article" date="2023" name="Insect Mol. Biol.">
        <title>Genome sequencing provides insights into the evolution of gene families encoding plant cell wall-degrading enzymes in longhorned beetles.</title>
        <authorList>
            <person name="Shin N.R."/>
            <person name="Okamura Y."/>
            <person name="Kirsch R."/>
            <person name="Pauchet Y."/>
        </authorList>
    </citation>
    <scope>NUCLEOTIDE SEQUENCE</scope>
    <source>
        <strain evidence="2">MMC_N1</strain>
    </source>
</reference>
<proteinExistence type="predicted"/>
<evidence type="ECO:0000313" key="3">
    <source>
        <dbReference type="Proteomes" id="UP001162164"/>
    </source>
</evidence>
<dbReference type="EMBL" id="JAPWTJ010000022">
    <property type="protein sequence ID" value="KAJ8984965.1"/>
    <property type="molecule type" value="Genomic_DNA"/>
</dbReference>